<sequence length="142" mass="16369">MNITLKTIAFFCLCHLGTVLSGETGSQTILDSAAYHSPKDLDSTHTFLGKFLPKRLFLMLSEKDKYLTMRLLQQALETSPSYLDTKWNNLDNQHRGSILVYPVENLEGNKCRKFLVRFYINDEGTDVYGRACRINNEWQILD</sequence>
<gene>
    <name evidence="1" type="ORF">CPBP_00371</name>
</gene>
<organism evidence="1 2">
    <name type="scientific">Candidatus Bodocaedibacter vickermanii</name>
    <dbReference type="NCBI Taxonomy" id="2741701"/>
    <lineage>
        <taxon>Bacteria</taxon>
        <taxon>Pseudomonadati</taxon>
        <taxon>Pseudomonadota</taxon>
        <taxon>Alphaproteobacteria</taxon>
        <taxon>Holosporales</taxon>
        <taxon>Candidatus Paracaedibacteraceae</taxon>
        <taxon>Candidatus Bodocaedibacter</taxon>
    </lineage>
</organism>
<dbReference type="RefSeq" id="WP_350332357.1">
    <property type="nucleotide sequence ID" value="NZ_CP054719.1"/>
</dbReference>
<dbReference type="Proteomes" id="UP000594001">
    <property type="component" value="Chromosome"/>
</dbReference>
<keyword evidence="2" id="KW-1185">Reference proteome</keyword>
<evidence type="ECO:0000313" key="2">
    <source>
        <dbReference type="Proteomes" id="UP000594001"/>
    </source>
</evidence>
<name>A0A7L9RSM0_9PROT</name>
<proteinExistence type="predicted"/>
<dbReference type="KEGG" id="pbal:CPBP_00371"/>
<accession>A0A7L9RSM0</accession>
<dbReference type="AlphaFoldDB" id="A0A7L9RSM0"/>
<protein>
    <submittedName>
        <fullName evidence="1">Glycine zipper 2TM domain-containing protein</fullName>
    </submittedName>
</protein>
<evidence type="ECO:0000313" key="1">
    <source>
        <dbReference type="EMBL" id="QOL19607.1"/>
    </source>
</evidence>
<dbReference type="EMBL" id="CP054719">
    <property type="protein sequence ID" value="QOL19607.1"/>
    <property type="molecule type" value="Genomic_DNA"/>
</dbReference>
<reference evidence="1 2" key="1">
    <citation type="submission" date="2020-06" db="EMBL/GenBank/DDBJ databases">
        <title>The endosymbiont of the kinetoplastid Bodo saltans is a Paracaedibacter-like alpha-proteobacterium possessing a putative toxin-antitoxin system.</title>
        <authorList>
            <person name="Midha S."/>
            <person name="Rigden D.J."/>
            <person name="Siozios S."/>
            <person name="Hurst G.D.D."/>
            <person name="Jackson A.P."/>
        </authorList>
    </citation>
    <scope>NUCLEOTIDE SEQUENCE [LARGE SCALE GENOMIC DNA]</scope>
    <source>
        <strain evidence="1">Lake Konstanz</strain>
    </source>
</reference>